<dbReference type="InterPro" id="IPR019734">
    <property type="entry name" value="TPR_rpt"/>
</dbReference>
<dbReference type="AlphaFoldDB" id="A0A383AHC1"/>
<reference evidence="4" key="1">
    <citation type="submission" date="2018-05" db="EMBL/GenBank/DDBJ databases">
        <authorList>
            <person name="Lanie J.A."/>
            <person name="Ng W.-L."/>
            <person name="Kazmierczak K.M."/>
            <person name="Andrzejewski T.M."/>
            <person name="Davidsen T.M."/>
            <person name="Wayne K.J."/>
            <person name="Tettelin H."/>
            <person name="Glass J.I."/>
            <person name="Rusch D."/>
            <person name="Podicherti R."/>
            <person name="Tsui H.-C.T."/>
            <person name="Winkler M.E."/>
        </authorList>
    </citation>
    <scope>NUCLEOTIDE SEQUENCE</scope>
</reference>
<dbReference type="SUPFAM" id="SSF48452">
    <property type="entry name" value="TPR-like"/>
    <property type="match status" value="1"/>
</dbReference>
<evidence type="ECO:0000256" key="1">
    <source>
        <dbReference type="ARBA" id="ARBA00022737"/>
    </source>
</evidence>
<evidence type="ECO:0000256" key="2">
    <source>
        <dbReference type="ARBA" id="ARBA00022803"/>
    </source>
</evidence>
<organism evidence="4">
    <name type="scientific">marine metagenome</name>
    <dbReference type="NCBI Taxonomy" id="408172"/>
    <lineage>
        <taxon>unclassified sequences</taxon>
        <taxon>metagenomes</taxon>
        <taxon>ecological metagenomes</taxon>
    </lineage>
</organism>
<dbReference type="PANTHER" id="PTHR44943">
    <property type="entry name" value="CELLULOSE SYNTHASE OPERON PROTEIN C"/>
    <property type="match status" value="1"/>
</dbReference>
<dbReference type="SMART" id="SM00028">
    <property type="entry name" value="TPR"/>
    <property type="match status" value="3"/>
</dbReference>
<keyword evidence="2" id="KW-0802">TPR repeat</keyword>
<dbReference type="PROSITE" id="PS50005">
    <property type="entry name" value="TPR"/>
    <property type="match status" value="2"/>
</dbReference>
<dbReference type="InterPro" id="IPR011990">
    <property type="entry name" value="TPR-like_helical_dom_sf"/>
</dbReference>
<keyword evidence="3" id="KW-1133">Transmembrane helix</keyword>
<accession>A0A383AHC1</accession>
<dbReference type="EMBL" id="UINC01192248">
    <property type="protein sequence ID" value="SVE07296.1"/>
    <property type="molecule type" value="Genomic_DNA"/>
</dbReference>
<dbReference type="PROSITE" id="PS50293">
    <property type="entry name" value="TPR_REGION"/>
    <property type="match status" value="1"/>
</dbReference>
<keyword evidence="3" id="KW-0472">Membrane</keyword>
<name>A0A383AHC1_9ZZZZ</name>
<evidence type="ECO:0000313" key="4">
    <source>
        <dbReference type="EMBL" id="SVE07296.1"/>
    </source>
</evidence>
<feature type="transmembrane region" description="Helical" evidence="3">
    <location>
        <begin position="7"/>
        <end position="25"/>
    </location>
</feature>
<sequence>MKRNRAFVYSAPILVVIFGFISGVWPQEKAEDWFIKGNTLSRQSRFEEAVEAYKRSIENNPNATVAHFNLGLAYKNLNQLEEAATAFKKTVELEPGNLDARYSLGNTYNHLNRWEDAIAQLNIVVHRRRDDAEAHGNLGWAYYNFRKGPTFKYLVVINLTKAVELFESKNQLEAANSTRKVLEEAITQFGFQGNN</sequence>
<keyword evidence="1" id="KW-0677">Repeat</keyword>
<dbReference type="InterPro" id="IPR051685">
    <property type="entry name" value="Ycf3/AcsC/BcsC/TPR_MFPF"/>
</dbReference>
<evidence type="ECO:0000256" key="3">
    <source>
        <dbReference type="SAM" id="Phobius"/>
    </source>
</evidence>
<keyword evidence="3" id="KW-0812">Transmembrane</keyword>
<dbReference type="Gene3D" id="1.25.40.10">
    <property type="entry name" value="Tetratricopeptide repeat domain"/>
    <property type="match status" value="1"/>
</dbReference>
<protein>
    <submittedName>
        <fullName evidence="4">Uncharacterized protein</fullName>
    </submittedName>
</protein>
<gene>
    <name evidence="4" type="ORF">METZ01_LOCUS460150</name>
</gene>
<dbReference type="Pfam" id="PF13414">
    <property type="entry name" value="TPR_11"/>
    <property type="match status" value="1"/>
</dbReference>
<proteinExistence type="predicted"/>
<dbReference type="Pfam" id="PF14559">
    <property type="entry name" value="TPR_19"/>
    <property type="match status" value="1"/>
</dbReference>
<dbReference type="PANTHER" id="PTHR44943:SF8">
    <property type="entry name" value="TPR REPEAT-CONTAINING PROTEIN MJ0263"/>
    <property type="match status" value="1"/>
</dbReference>